<proteinExistence type="predicted"/>
<name>A0A5C8P025_9BURK</name>
<dbReference type="RefSeq" id="WP_147703200.1">
    <property type="nucleotide sequence ID" value="NZ_VDUY01000002.1"/>
</dbReference>
<organism evidence="1 2">
    <name type="scientific">Zeimonas arvi</name>
    <dbReference type="NCBI Taxonomy" id="2498847"/>
    <lineage>
        <taxon>Bacteria</taxon>
        <taxon>Pseudomonadati</taxon>
        <taxon>Pseudomonadota</taxon>
        <taxon>Betaproteobacteria</taxon>
        <taxon>Burkholderiales</taxon>
        <taxon>Burkholderiaceae</taxon>
        <taxon>Zeimonas</taxon>
    </lineage>
</organism>
<dbReference type="Proteomes" id="UP000321548">
    <property type="component" value="Unassembled WGS sequence"/>
</dbReference>
<comment type="caution">
    <text evidence="1">The sequence shown here is derived from an EMBL/GenBank/DDBJ whole genome shotgun (WGS) entry which is preliminary data.</text>
</comment>
<dbReference type="EMBL" id="VDUY01000002">
    <property type="protein sequence ID" value="TXL66951.1"/>
    <property type="molecule type" value="Genomic_DNA"/>
</dbReference>
<sequence length="162" mass="16716">MAGKRTRPIGRPRGSGRLRPGLRRAALTLFALLAGCGYAEISILLTDSDPSSWWIRIESPTSLAEWHTTAPAVVVAGGAFVPEGSQCAGPAGTIAPGYRIAWLNSATGQAGLAAARLDCLDPLALRWDAGALTLATGSNPIVVTASDAGGHSASDTLVVWRQ</sequence>
<evidence type="ECO:0000313" key="1">
    <source>
        <dbReference type="EMBL" id="TXL66951.1"/>
    </source>
</evidence>
<keyword evidence="2" id="KW-1185">Reference proteome</keyword>
<dbReference type="AlphaFoldDB" id="A0A5C8P025"/>
<reference evidence="1 2" key="1">
    <citation type="submission" date="2019-06" db="EMBL/GenBank/DDBJ databases">
        <title>Quisquiliibacterium sp. nov., isolated from a maize field.</title>
        <authorList>
            <person name="Lin S.-Y."/>
            <person name="Tsai C.-F."/>
            <person name="Young C.-C."/>
        </authorList>
    </citation>
    <scope>NUCLEOTIDE SEQUENCE [LARGE SCALE GENOMIC DNA]</scope>
    <source>
        <strain evidence="1 2">CC-CFT501</strain>
    </source>
</reference>
<accession>A0A5C8P025</accession>
<gene>
    <name evidence="1" type="ORF">FHP08_04815</name>
</gene>
<evidence type="ECO:0000313" key="2">
    <source>
        <dbReference type="Proteomes" id="UP000321548"/>
    </source>
</evidence>
<protein>
    <submittedName>
        <fullName evidence="1">Uncharacterized protein</fullName>
    </submittedName>
</protein>